<dbReference type="Pfam" id="PF06568">
    <property type="entry name" value="YjiS-like"/>
    <property type="match status" value="1"/>
</dbReference>
<dbReference type="Proteomes" id="UP000481252">
    <property type="component" value="Unassembled WGS sequence"/>
</dbReference>
<evidence type="ECO:0000313" key="2">
    <source>
        <dbReference type="EMBL" id="NGN42037.1"/>
    </source>
</evidence>
<dbReference type="AlphaFoldDB" id="A0A7C9R7I3"/>
<keyword evidence="3" id="KW-1185">Reference proteome</keyword>
<comment type="caution">
    <text evidence="2">The sequence shown here is derived from an EMBL/GenBank/DDBJ whole genome shotgun (WGS) entry which is preliminary data.</text>
</comment>
<name>A0A7C9R7I3_9HYPH</name>
<reference evidence="2 3" key="1">
    <citation type="submission" date="2020-02" db="EMBL/GenBank/DDBJ databases">
        <title>Genome sequence of the type strain CGMCC 1.15528 of Mesorhizobium zhangyense.</title>
        <authorList>
            <person name="Gao J."/>
            <person name="Sun J."/>
        </authorList>
    </citation>
    <scope>NUCLEOTIDE SEQUENCE [LARGE SCALE GENOMIC DNA]</scope>
    <source>
        <strain evidence="2 3">CGMCC 1.15528</strain>
    </source>
</reference>
<dbReference type="RefSeq" id="WP_165118058.1">
    <property type="nucleotide sequence ID" value="NZ_JAAKZG010000005.1"/>
</dbReference>
<evidence type="ECO:0000313" key="3">
    <source>
        <dbReference type="Proteomes" id="UP000481252"/>
    </source>
</evidence>
<dbReference type="EMBL" id="JAAKZG010000005">
    <property type="protein sequence ID" value="NGN42037.1"/>
    <property type="molecule type" value="Genomic_DNA"/>
</dbReference>
<accession>A0A7C9R7I3</accession>
<gene>
    <name evidence="2" type="ORF">G6N74_13275</name>
</gene>
<proteinExistence type="predicted"/>
<evidence type="ECO:0000259" key="1">
    <source>
        <dbReference type="Pfam" id="PF06568"/>
    </source>
</evidence>
<feature type="domain" description="YjiS-like" evidence="1">
    <location>
        <begin position="26"/>
        <end position="59"/>
    </location>
</feature>
<dbReference type="InterPro" id="IPR009506">
    <property type="entry name" value="YjiS-like"/>
</dbReference>
<sequence length="80" mass="9323">MAYCVDDTGFTRSARPTALLRTDIGAVLRKWLTRRQAFNDLKLLTPRHLQDIGVDRHDIAATIDRELSRLPRDEFRSRGW</sequence>
<protein>
    <submittedName>
        <fullName evidence="2">DUF1127 domain-containing protein</fullName>
    </submittedName>
</protein>
<organism evidence="2 3">
    <name type="scientific">Mesorhizobium zhangyense</name>
    <dbReference type="NCBI Taxonomy" id="1776730"/>
    <lineage>
        <taxon>Bacteria</taxon>
        <taxon>Pseudomonadati</taxon>
        <taxon>Pseudomonadota</taxon>
        <taxon>Alphaproteobacteria</taxon>
        <taxon>Hyphomicrobiales</taxon>
        <taxon>Phyllobacteriaceae</taxon>
        <taxon>Mesorhizobium</taxon>
    </lineage>
</organism>